<evidence type="ECO:0000313" key="2">
    <source>
        <dbReference type="Proteomes" id="UP000242715"/>
    </source>
</evidence>
<gene>
    <name evidence="1" type="ORF">TSUD_160350</name>
</gene>
<dbReference type="Proteomes" id="UP000242715">
    <property type="component" value="Unassembled WGS sequence"/>
</dbReference>
<keyword evidence="2" id="KW-1185">Reference proteome</keyword>
<reference evidence="2" key="1">
    <citation type="journal article" date="2017" name="Front. Plant Sci.">
        <title>Climate Clever Clovers: New Paradigm to Reduce the Environmental Footprint of Ruminants by Breeding Low Methanogenic Forages Utilizing Haplotype Variation.</title>
        <authorList>
            <person name="Kaur P."/>
            <person name="Appels R."/>
            <person name="Bayer P.E."/>
            <person name="Keeble-Gagnere G."/>
            <person name="Wang J."/>
            <person name="Hirakawa H."/>
            <person name="Shirasawa K."/>
            <person name="Vercoe P."/>
            <person name="Stefanova K."/>
            <person name="Durmic Z."/>
            <person name="Nichols P."/>
            <person name="Revell C."/>
            <person name="Isobe S.N."/>
            <person name="Edwards D."/>
            <person name="Erskine W."/>
        </authorList>
    </citation>
    <scope>NUCLEOTIDE SEQUENCE [LARGE SCALE GENOMIC DNA]</scope>
    <source>
        <strain evidence="2">cv. Daliak</strain>
    </source>
</reference>
<sequence>MPNGANQSCSPVADVVPVPSITDFDHRKAIMTISLVISVMNAQFLALHSASVRKLFNGFVASMELKRDAWIEAAVKLVVKFFKFITGYISKYKTKYKDKEPFLKTNMFTTILAQSASTRKSFNGFVASVELKRDVVIEVVVKYVVVVAGYISKYKTKDNEKEPFLKSKEV</sequence>
<protein>
    <submittedName>
        <fullName evidence="1">Uncharacterized protein</fullName>
    </submittedName>
</protein>
<name>A0A2Z6N5L2_TRISU</name>
<accession>A0A2Z6N5L2</accession>
<proteinExistence type="predicted"/>
<dbReference type="EMBL" id="DF973664">
    <property type="protein sequence ID" value="GAU37283.1"/>
    <property type="molecule type" value="Genomic_DNA"/>
</dbReference>
<evidence type="ECO:0000313" key="1">
    <source>
        <dbReference type="EMBL" id="GAU37283.1"/>
    </source>
</evidence>
<dbReference type="AlphaFoldDB" id="A0A2Z6N5L2"/>
<organism evidence="1 2">
    <name type="scientific">Trifolium subterraneum</name>
    <name type="common">Subterranean clover</name>
    <dbReference type="NCBI Taxonomy" id="3900"/>
    <lineage>
        <taxon>Eukaryota</taxon>
        <taxon>Viridiplantae</taxon>
        <taxon>Streptophyta</taxon>
        <taxon>Embryophyta</taxon>
        <taxon>Tracheophyta</taxon>
        <taxon>Spermatophyta</taxon>
        <taxon>Magnoliopsida</taxon>
        <taxon>eudicotyledons</taxon>
        <taxon>Gunneridae</taxon>
        <taxon>Pentapetalae</taxon>
        <taxon>rosids</taxon>
        <taxon>fabids</taxon>
        <taxon>Fabales</taxon>
        <taxon>Fabaceae</taxon>
        <taxon>Papilionoideae</taxon>
        <taxon>50 kb inversion clade</taxon>
        <taxon>NPAAA clade</taxon>
        <taxon>Hologalegina</taxon>
        <taxon>IRL clade</taxon>
        <taxon>Trifolieae</taxon>
        <taxon>Trifolium</taxon>
    </lineage>
</organism>